<keyword evidence="3 9" id="KW-0328">Glycosyltransferase</keyword>
<comment type="similarity">
    <text evidence="9">Belongs to the anthranilate phosphoribosyltransferase family.</text>
</comment>
<organism evidence="12 13">
    <name type="scientific">Salisediminibacterium halotolerans</name>
    <dbReference type="NCBI Taxonomy" id="517425"/>
    <lineage>
        <taxon>Bacteria</taxon>
        <taxon>Bacillati</taxon>
        <taxon>Bacillota</taxon>
        <taxon>Bacilli</taxon>
        <taxon>Bacillales</taxon>
        <taxon>Bacillaceae</taxon>
        <taxon>Salisediminibacterium</taxon>
    </lineage>
</organism>
<feature type="binding site" evidence="9">
    <location>
        <position position="223"/>
    </location>
    <ligand>
        <name>Mg(2+)</name>
        <dbReference type="ChEBI" id="CHEBI:18420"/>
        <label>2</label>
    </ligand>
</feature>
<comment type="cofactor">
    <cofactor evidence="9">
        <name>Mg(2+)</name>
        <dbReference type="ChEBI" id="CHEBI:18420"/>
    </cofactor>
    <text evidence="9">Binds 2 magnesium ions per monomer.</text>
</comment>
<dbReference type="EMBL" id="FOGV01000001">
    <property type="protein sequence ID" value="SER42279.1"/>
    <property type="molecule type" value="Genomic_DNA"/>
</dbReference>
<dbReference type="Proteomes" id="UP000199318">
    <property type="component" value="Unassembled WGS sequence"/>
</dbReference>
<dbReference type="InterPro" id="IPR017459">
    <property type="entry name" value="Glycosyl_Trfase_fam3_N_dom"/>
</dbReference>
<feature type="binding site" evidence="9">
    <location>
        <begin position="81"/>
        <end position="82"/>
    </location>
    <ligand>
        <name>5-phospho-alpha-D-ribose 1-diphosphate</name>
        <dbReference type="ChEBI" id="CHEBI:58017"/>
    </ligand>
</feature>
<dbReference type="SUPFAM" id="SSF47648">
    <property type="entry name" value="Nucleoside phosphorylase/phosphoribosyltransferase N-terminal domain"/>
    <property type="match status" value="1"/>
</dbReference>
<evidence type="ECO:0000256" key="2">
    <source>
        <dbReference type="ARBA" id="ARBA00022605"/>
    </source>
</evidence>
<keyword evidence="9" id="KW-0479">Metal-binding</keyword>
<dbReference type="HAMAP" id="MF_00211">
    <property type="entry name" value="TrpD"/>
    <property type="match status" value="1"/>
</dbReference>
<dbReference type="RefSeq" id="WP_093071531.1">
    <property type="nucleotide sequence ID" value="NZ_FOGV01000001.1"/>
</dbReference>
<feature type="binding site" evidence="9">
    <location>
        <position position="78"/>
    </location>
    <ligand>
        <name>5-phospho-alpha-D-ribose 1-diphosphate</name>
        <dbReference type="ChEBI" id="CHEBI:58017"/>
    </ligand>
</feature>
<dbReference type="PANTHER" id="PTHR43285">
    <property type="entry name" value="ANTHRANILATE PHOSPHORIBOSYLTRANSFERASE"/>
    <property type="match status" value="1"/>
</dbReference>
<dbReference type="GO" id="GO:0004048">
    <property type="term" value="F:anthranilate phosphoribosyltransferase activity"/>
    <property type="evidence" value="ECO:0007669"/>
    <property type="project" value="UniProtKB-UniRule"/>
</dbReference>
<evidence type="ECO:0000256" key="9">
    <source>
        <dbReference type="HAMAP-Rule" id="MF_00211"/>
    </source>
</evidence>
<sequence>MSRAYEQILNGEPLTAADAEAAVTDMMEGKLDYERMAALLAIMQYRGETAEEVTGFARGMINKAATMTIPYPVLDTCGTGGDGSGTYNISTASAILLSSMGIAVAKHGNRSVSSKTGSADVLDHLGIPFQATEEETLQRLRDYHLSFFFAPVYHQAMKHVAPVRQKLQHKTIFNLLGPLTNPGGAQRRIIGVYSNGAAEKMAAAALNLGIERALFVTGEDGMDEVTVQGVTNMVEVRGNRIDKFAFHPEDAGLTTMDASAAKADNAEMSARMIVDTFEGNGTDAATGLLLLNAGAALYVNGNVETIAQGVDKSRAYLGEPVMKHLKRLQSKEEVSVKQ</sequence>
<proteinExistence type="inferred from homology"/>
<feature type="binding site" evidence="9">
    <location>
        <position position="224"/>
    </location>
    <ligand>
        <name>Mg(2+)</name>
        <dbReference type="ChEBI" id="CHEBI:18420"/>
        <label>2</label>
    </ligand>
</feature>
<dbReference type="InterPro" id="IPR035902">
    <property type="entry name" value="Nuc_phospho_transferase"/>
</dbReference>
<keyword evidence="4 9" id="KW-0808">Transferase</keyword>
<accession>A0A1H9P379</accession>
<comment type="catalytic activity">
    <reaction evidence="7 9">
        <text>N-(5-phospho-beta-D-ribosyl)anthranilate + diphosphate = 5-phospho-alpha-D-ribose 1-diphosphate + anthranilate</text>
        <dbReference type="Rhea" id="RHEA:11768"/>
        <dbReference type="ChEBI" id="CHEBI:16567"/>
        <dbReference type="ChEBI" id="CHEBI:18277"/>
        <dbReference type="ChEBI" id="CHEBI:33019"/>
        <dbReference type="ChEBI" id="CHEBI:58017"/>
        <dbReference type="EC" id="2.4.2.18"/>
    </reaction>
</comment>
<comment type="similarity">
    <text evidence="8">In the C-terminal section; belongs to the anthranilate phosphoribosyltransferase family.</text>
</comment>
<gene>
    <name evidence="9" type="primary">trpD</name>
    <name evidence="12" type="ORF">SAMN05444126_10160</name>
</gene>
<keyword evidence="6 9" id="KW-0057">Aromatic amino acid biosynthesis</keyword>
<dbReference type="OrthoDB" id="9806430at2"/>
<feature type="binding site" evidence="9">
    <location>
        <position position="118"/>
    </location>
    <ligand>
        <name>5-phospho-alpha-D-ribose 1-diphosphate</name>
        <dbReference type="ChEBI" id="CHEBI:58017"/>
    </ligand>
</feature>
<dbReference type="SUPFAM" id="SSF52418">
    <property type="entry name" value="Nucleoside phosphorylase/phosphoribosyltransferase catalytic domain"/>
    <property type="match status" value="1"/>
</dbReference>
<dbReference type="NCBIfam" id="TIGR01245">
    <property type="entry name" value="trpD"/>
    <property type="match status" value="1"/>
</dbReference>
<dbReference type="FunFam" id="3.40.1030.10:FF:000002">
    <property type="entry name" value="Anthranilate phosphoribosyltransferase"/>
    <property type="match status" value="1"/>
</dbReference>
<feature type="binding site" evidence="9">
    <location>
        <position position="78"/>
    </location>
    <ligand>
        <name>anthranilate</name>
        <dbReference type="ChEBI" id="CHEBI:16567"/>
        <label>1</label>
    </ligand>
</feature>
<dbReference type="InterPro" id="IPR036320">
    <property type="entry name" value="Glycosyl_Trfase_fam3_N_dom_sf"/>
</dbReference>
<evidence type="ECO:0000256" key="7">
    <source>
        <dbReference type="ARBA" id="ARBA00052328"/>
    </source>
</evidence>
<comment type="pathway">
    <text evidence="1 9">Amino-acid biosynthesis; L-tryptophan biosynthesis; L-tryptophan from chorismate: step 2/5.</text>
</comment>
<keyword evidence="5 9" id="KW-0822">Tryptophan biosynthesis</keyword>
<feature type="binding site" evidence="9">
    <location>
        <begin position="88"/>
        <end position="91"/>
    </location>
    <ligand>
        <name>5-phospho-alpha-D-ribose 1-diphosphate</name>
        <dbReference type="ChEBI" id="CHEBI:58017"/>
    </ligand>
</feature>
<evidence type="ECO:0000313" key="12">
    <source>
        <dbReference type="EMBL" id="SER42279.1"/>
    </source>
</evidence>
<dbReference type="AlphaFoldDB" id="A0A1H9P379"/>
<comment type="caution">
    <text evidence="12">The sequence shown here is derived from an EMBL/GenBank/DDBJ whole genome shotgun (WGS) entry which is preliminary data.</text>
</comment>
<feature type="binding site" evidence="9">
    <location>
        <position position="109"/>
    </location>
    <ligand>
        <name>anthranilate</name>
        <dbReference type="ChEBI" id="CHEBI:16567"/>
        <label>1</label>
    </ligand>
</feature>
<evidence type="ECO:0000259" key="10">
    <source>
        <dbReference type="Pfam" id="PF00591"/>
    </source>
</evidence>
<keyword evidence="13" id="KW-1185">Reference proteome</keyword>
<dbReference type="Gene3D" id="3.40.1030.10">
    <property type="entry name" value="Nucleoside phosphorylase/phosphoribosyltransferase catalytic domain"/>
    <property type="match status" value="1"/>
</dbReference>
<feature type="domain" description="Glycosyl transferase family 3" evidence="10">
    <location>
        <begin position="72"/>
        <end position="317"/>
    </location>
</feature>
<dbReference type="Pfam" id="PF02885">
    <property type="entry name" value="Glycos_trans_3N"/>
    <property type="match status" value="1"/>
</dbReference>
<evidence type="ECO:0000313" key="13">
    <source>
        <dbReference type="Proteomes" id="UP000199318"/>
    </source>
</evidence>
<dbReference type="Gene3D" id="1.20.970.10">
    <property type="entry name" value="Transferase, Pyrimidine Nucleoside Phosphorylase, Chain C"/>
    <property type="match status" value="1"/>
</dbReference>
<feature type="binding site" evidence="9">
    <location>
        <position position="224"/>
    </location>
    <ligand>
        <name>Mg(2+)</name>
        <dbReference type="ChEBI" id="CHEBI:18420"/>
        <label>1</label>
    </ligand>
</feature>
<dbReference type="PANTHER" id="PTHR43285:SF2">
    <property type="entry name" value="ANTHRANILATE PHOSPHORIBOSYLTRANSFERASE"/>
    <property type="match status" value="1"/>
</dbReference>
<dbReference type="GO" id="GO:0000287">
    <property type="term" value="F:magnesium ion binding"/>
    <property type="evidence" value="ECO:0007669"/>
    <property type="project" value="UniProtKB-UniRule"/>
</dbReference>
<evidence type="ECO:0000256" key="8">
    <source>
        <dbReference type="ARBA" id="ARBA00061188"/>
    </source>
</evidence>
<dbReference type="GO" id="GO:0005829">
    <property type="term" value="C:cytosol"/>
    <property type="evidence" value="ECO:0007669"/>
    <property type="project" value="TreeGrafter"/>
</dbReference>
<feature type="domain" description="Glycosyl transferase family 3 N-terminal" evidence="11">
    <location>
        <begin position="6"/>
        <end position="64"/>
    </location>
</feature>
<feature type="binding site" evidence="9">
    <location>
        <position position="164"/>
    </location>
    <ligand>
        <name>anthranilate</name>
        <dbReference type="ChEBI" id="CHEBI:16567"/>
        <label>2</label>
    </ligand>
</feature>
<dbReference type="InterPro" id="IPR005940">
    <property type="entry name" value="Anthranilate_Pribosyl_Tfrase"/>
</dbReference>
<dbReference type="UniPathway" id="UPA00035">
    <property type="reaction ID" value="UER00041"/>
</dbReference>
<evidence type="ECO:0000256" key="5">
    <source>
        <dbReference type="ARBA" id="ARBA00022822"/>
    </source>
</evidence>
<evidence type="ECO:0000256" key="1">
    <source>
        <dbReference type="ARBA" id="ARBA00004907"/>
    </source>
</evidence>
<protein>
    <recommendedName>
        <fullName evidence="9">Anthranilate phosphoribosyltransferase</fullName>
        <ecNumber evidence="9">2.4.2.18</ecNumber>
    </recommendedName>
</protein>
<comment type="function">
    <text evidence="9">Catalyzes the transfer of the phosphoribosyl group of 5-phosphorylribose-1-pyrophosphate (PRPP) to anthranilate to yield N-(5'-phosphoribosyl)-anthranilate (PRA).</text>
</comment>
<dbReference type="STRING" id="1464123.SAMN05444126_10160"/>
<reference evidence="13" key="1">
    <citation type="submission" date="2016-10" db="EMBL/GenBank/DDBJ databases">
        <authorList>
            <person name="de Groot N.N."/>
        </authorList>
    </citation>
    <scope>NUCLEOTIDE SEQUENCE [LARGE SCALE GENOMIC DNA]</scope>
    <source>
        <strain evidence="13">10nlg</strain>
    </source>
</reference>
<keyword evidence="9" id="KW-0460">Magnesium</keyword>
<evidence type="ECO:0000256" key="3">
    <source>
        <dbReference type="ARBA" id="ARBA00022676"/>
    </source>
</evidence>
<feature type="binding site" evidence="9">
    <location>
        <position position="86"/>
    </location>
    <ligand>
        <name>5-phospho-alpha-D-ribose 1-diphosphate</name>
        <dbReference type="ChEBI" id="CHEBI:58017"/>
    </ligand>
</feature>
<comment type="subunit">
    <text evidence="9">Homodimer.</text>
</comment>
<dbReference type="InterPro" id="IPR000312">
    <property type="entry name" value="Glycosyl_Trfase_fam3"/>
</dbReference>
<dbReference type="GO" id="GO:0000162">
    <property type="term" value="P:L-tryptophan biosynthetic process"/>
    <property type="evidence" value="ECO:0007669"/>
    <property type="project" value="UniProtKB-UniRule"/>
</dbReference>
<evidence type="ECO:0000256" key="4">
    <source>
        <dbReference type="ARBA" id="ARBA00022679"/>
    </source>
</evidence>
<dbReference type="Pfam" id="PF00591">
    <property type="entry name" value="Glycos_transf_3"/>
    <property type="match status" value="1"/>
</dbReference>
<keyword evidence="2 9" id="KW-0028">Amino-acid biosynthesis</keyword>
<comment type="caution">
    <text evidence="9">Lacks conserved residue(s) required for the propagation of feature annotation.</text>
</comment>
<evidence type="ECO:0000256" key="6">
    <source>
        <dbReference type="ARBA" id="ARBA00023141"/>
    </source>
</evidence>
<feature type="binding site" evidence="9">
    <location>
        <begin position="106"/>
        <end position="114"/>
    </location>
    <ligand>
        <name>5-phospho-alpha-D-ribose 1-diphosphate</name>
        <dbReference type="ChEBI" id="CHEBI:58017"/>
    </ligand>
</feature>
<dbReference type="EC" id="2.4.2.18" evidence="9"/>
<feature type="binding site" evidence="9">
    <location>
        <position position="90"/>
    </location>
    <ligand>
        <name>Mg(2+)</name>
        <dbReference type="ChEBI" id="CHEBI:18420"/>
        <label>1</label>
    </ligand>
</feature>
<evidence type="ECO:0000259" key="11">
    <source>
        <dbReference type="Pfam" id="PF02885"/>
    </source>
</evidence>
<name>A0A1H9P379_9BACI</name>